<gene>
    <name evidence="1" type="ORF">FR932_10650</name>
</gene>
<name>A0A5J6WPB1_MORMI</name>
<dbReference type="KEGG" id="mmaa:FR932_10650"/>
<organism evidence="1 2">
    <name type="scientific">Moritella marina ATCC 15381</name>
    <dbReference type="NCBI Taxonomy" id="1202962"/>
    <lineage>
        <taxon>Bacteria</taxon>
        <taxon>Pseudomonadati</taxon>
        <taxon>Pseudomonadota</taxon>
        <taxon>Gammaproteobacteria</taxon>
        <taxon>Alteromonadales</taxon>
        <taxon>Moritellaceae</taxon>
        <taxon>Moritella</taxon>
    </lineage>
</organism>
<dbReference type="RefSeq" id="WP_019440603.1">
    <property type="nucleotide sequence ID" value="NZ_ALOE01000009.1"/>
</dbReference>
<keyword evidence="2" id="KW-1185">Reference proteome</keyword>
<evidence type="ECO:0000313" key="2">
    <source>
        <dbReference type="Proteomes" id="UP000327424"/>
    </source>
</evidence>
<sequence>MQTTTKPSTAEQVKLLTNAPDLLDFFDIGFDSGLMHEWQGDLIKRFNGYVLLTKPQDWFDYRRCLKNAYCKVQRSRLDRSSKTRVACRGCTSCERR</sequence>
<accession>A0A5J6WPB1</accession>
<dbReference type="EMBL" id="CP044399">
    <property type="protein sequence ID" value="QFI38272.1"/>
    <property type="molecule type" value="Genomic_DNA"/>
</dbReference>
<dbReference type="Proteomes" id="UP000327424">
    <property type="component" value="Chromosome"/>
</dbReference>
<proteinExistence type="predicted"/>
<dbReference type="OrthoDB" id="5882332at2"/>
<reference evidence="1 2" key="1">
    <citation type="submission" date="2019-09" db="EMBL/GenBank/DDBJ databases">
        <title>Hybrid Assembly of the complete Genome of the Deep-Sea Bacterium Moritella marina from long Nanopore and Illumina reads.</title>
        <authorList>
            <person name="Magin S."/>
            <person name="Georgoulis A."/>
            <person name="Papadimitriou K."/>
            <person name="Iliakis G."/>
            <person name="Vorgias C.E."/>
        </authorList>
    </citation>
    <scope>NUCLEOTIDE SEQUENCE [LARGE SCALE GENOMIC DNA]</scope>
    <source>
        <strain evidence="1 2">MP-1</strain>
    </source>
</reference>
<protein>
    <submittedName>
        <fullName evidence="1">Nitrogen fixation protein NifW</fullName>
    </submittedName>
</protein>
<dbReference type="AlphaFoldDB" id="A0A5J6WPB1"/>
<evidence type="ECO:0000313" key="1">
    <source>
        <dbReference type="EMBL" id="QFI38272.1"/>
    </source>
</evidence>